<keyword evidence="4" id="KW-0808">Transferase</keyword>
<dbReference type="InterPro" id="IPR017441">
    <property type="entry name" value="Protein_kinase_ATP_BS"/>
</dbReference>
<dbReference type="STRING" id="75743.A0A401NRX8"/>
<dbReference type="PANTHER" id="PTHR24056:SF177">
    <property type="entry name" value="CYCLIN-DEPENDENT KINASE-LIKE 3"/>
    <property type="match status" value="1"/>
</dbReference>
<dbReference type="AlphaFoldDB" id="A0A401NRX8"/>
<keyword evidence="5 10" id="KW-0547">Nucleotide-binding</keyword>
<evidence type="ECO:0000256" key="3">
    <source>
        <dbReference type="ARBA" id="ARBA00022527"/>
    </source>
</evidence>
<dbReference type="SMART" id="SM00220">
    <property type="entry name" value="S_TKc"/>
    <property type="match status" value="1"/>
</dbReference>
<feature type="compositionally biased region" description="Polar residues" evidence="11">
    <location>
        <begin position="462"/>
        <end position="486"/>
    </location>
</feature>
<evidence type="ECO:0000256" key="2">
    <source>
        <dbReference type="ARBA" id="ARBA00012425"/>
    </source>
</evidence>
<evidence type="ECO:0000256" key="9">
    <source>
        <dbReference type="ARBA" id="ARBA00048367"/>
    </source>
</evidence>
<dbReference type="Pfam" id="PF00069">
    <property type="entry name" value="Pkinase"/>
    <property type="match status" value="1"/>
</dbReference>
<feature type="binding site" evidence="10">
    <location>
        <position position="33"/>
    </location>
    <ligand>
        <name>ATP</name>
        <dbReference type="ChEBI" id="CHEBI:30616"/>
    </ligand>
</feature>
<feature type="domain" description="Protein kinase" evidence="12">
    <location>
        <begin position="4"/>
        <end position="263"/>
    </location>
</feature>
<keyword evidence="3" id="KW-0723">Serine/threonine-protein kinase</keyword>
<protein>
    <recommendedName>
        <fullName evidence="2">cyclin-dependent kinase</fullName>
        <ecNumber evidence="2">2.7.11.22</ecNumber>
    </recommendedName>
</protein>
<dbReference type="Gene3D" id="3.30.200.20">
    <property type="entry name" value="Phosphorylase Kinase, domain 1"/>
    <property type="match status" value="1"/>
</dbReference>
<feature type="region of interest" description="Disordered" evidence="11">
    <location>
        <begin position="222"/>
        <end position="552"/>
    </location>
</feature>
<feature type="compositionally biased region" description="Low complexity" evidence="11">
    <location>
        <begin position="351"/>
        <end position="361"/>
    </location>
</feature>
<feature type="compositionally biased region" description="Polar residues" evidence="11">
    <location>
        <begin position="294"/>
        <end position="307"/>
    </location>
</feature>
<dbReference type="PANTHER" id="PTHR24056">
    <property type="entry name" value="CELL DIVISION PROTEIN KINASE"/>
    <property type="match status" value="1"/>
</dbReference>
<evidence type="ECO:0000256" key="10">
    <source>
        <dbReference type="PROSITE-ProRule" id="PRU10141"/>
    </source>
</evidence>
<evidence type="ECO:0000256" key="5">
    <source>
        <dbReference type="ARBA" id="ARBA00022741"/>
    </source>
</evidence>
<evidence type="ECO:0000256" key="4">
    <source>
        <dbReference type="ARBA" id="ARBA00022679"/>
    </source>
</evidence>
<evidence type="ECO:0000256" key="6">
    <source>
        <dbReference type="ARBA" id="ARBA00022777"/>
    </source>
</evidence>
<name>A0A401NRX8_SCYTO</name>
<evidence type="ECO:0000256" key="7">
    <source>
        <dbReference type="ARBA" id="ARBA00022840"/>
    </source>
</evidence>
<reference evidence="13 14" key="1">
    <citation type="journal article" date="2018" name="Nat. Ecol. Evol.">
        <title>Shark genomes provide insights into elasmobranch evolution and the origin of vertebrates.</title>
        <authorList>
            <person name="Hara Y"/>
            <person name="Yamaguchi K"/>
            <person name="Onimaru K"/>
            <person name="Kadota M"/>
            <person name="Koyanagi M"/>
            <person name="Keeley SD"/>
            <person name="Tatsumi K"/>
            <person name="Tanaka K"/>
            <person name="Motone F"/>
            <person name="Kageyama Y"/>
            <person name="Nozu R"/>
            <person name="Adachi N"/>
            <person name="Nishimura O"/>
            <person name="Nakagawa R"/>
            <person name="Tanegashima C"/>
            <person name="Kiyatake I"/>
            <person name="Matsumoto R"/>
            <person name="Murakumo K"/>
            <person name="Nishida K"/>
            <person name="Terakita A"/>
            <person name="Kuratani S"/>
            <person name="Sato K"/>
            <person name="Hyodo S Kuraku.S."/>
        </authorList>
    </citation>
    <scope>NUCLEOTIDE SEQUENCE [LARGE SCALE GENOMIC DNA]</scope>
</reference>
<dbReference type="PROSITE" id="PS00108">
    <property type="entry name" value="PROTEIN_KINASE_ST"/>
    <property type="match status" value="1"/>
</dbReference>
<comment type="similarity">
    <text evidence="1">Belongs to the protein kinase superfamily. CMGC Ser/Thr protein kinase family. CDC2/CDKX subfamily.</text>
</comment>
<organism evidence="13 14">
    <name type="scientific">Scyliorhinus torazame</name>
    <name type="common">Cloudy catshark</name>
    <name type="synonym">Catulus torazame</name>
    <dbReference type="NCBI Taxonomy" id="75743"/>
    <lineage>
        <taxon>Eukaryota</taxon>
        <taxon>Metazoa</taxon>
        <taxon>Chordata</taxon>
        <taxon>Craniata</taxon>
        <taxon>Vertebrata</taxon>
        <taxon>Chondrichthyes</taxon>
        <taxon>Elasmobranchii</taxon>
        <taxon>Galeomorphii</taxon>
        <taxon>Galeoidea</taxon>
        <taxon>Carcharhiniformes</taxon>
        <taxon>Scyliorhinidae</taxon>
        <taxon>Scyliorhinus</taxon>
    </lineage>
</organism>
<feature type="compositionally biased region" description="Basic and acidic residues" evidence="11">
    <location>
        <begin position="336"/>
        <end position="346"/>
    </location>
</feature>
<dbReference type="InterPro" id="IPR000719">
    <property type="entry name" value="Prot_kinase_dom"/>
</dbReference>
<keyword evidence="14" id="KW-1185">Reference proteome</keyword>
<dbReference type="OrthoDB" id="548217at2759"/>
<evidence type="ECO:0000259" key="12">
    <source>
        <dbReference type="PROSITE" id="PS50011"/>
    </source>
</evidence>
<keyword evidence="7 10" id="KW-0067">ATP-binding</keyword>
<dbReference type="GO" id="GO:0005524">
    <property type="term" value="F:ATP binding"/>
    <property type="evidence" value="ECO:0007669"/>
    <property type="project" value="UniProtKB-UniRule"/>
</dbReference>
<dbReference type="OMA" id="ASKEECT"/>
<comment type="catalytic activity">
    <reaction evidence="9">
        <text>L-seryl-[protein] + ATP = O-phospho-L-seryl-[protein] + ADP + H(+)</text>
        <dbReference type="Rhea" id="RHEA:17989"/>
        <dbReference type="Rhea" id="RHEA-COMP:9863"/>
        <dbReference type="Rhea" id="RHEA-COMP:11604"/>
        <dbReference type="ChEBI" id="CHEBI:15378"/>
        <dbReference type="ChEBI" id="CHEBI:29999"/>
        <dbReference type="ChEBI" id="CHEBI:30616"/>
        <dbReference type="ChEBI" id="CHEBI:83421"/>
        <dbReference type="ChEBI" id="CHEBI:456216"/>
        <dbReference type="EC" id="2.7.11.22"/>
    </reaction>
</comment>
<evidence type="ECO:0000256" key="8">
    <source>
        <dbReference type="ARBA" id="ARBA00047811"/>
    </source>
</evidence>
<proteinExistence type="inferred from homology"/>
<dbReference type="EMBL" id="BFAA01005363">
    <property type="protein sequence ID" value="GCB63602.1"/>
    <property type="molecule type" value="Genomic_DNA"/>
</dbReference>
<comment type="catalytic activity">
    <reaction evidence="8">
        <text>L-threonyl-[protein] + ATP = O-phospho-L-threonyl-[protein] + ADP + H(+)</text>
        <dbReference type="Rhea" id="RHEA:46608"/>
        <dbReference type="Rhea" id="RHEA-COMP:11060"/>
        <dbReference type="Rhea" id="RHEA-COMP:11605"/>
        <dbReference type="ChEBI" id="CHEBI:15378"/>
        <dbReference type="ChEBI" id="CHEBI:30013"/>
        <dbReference type="ChEBI" id="CHEBI:30616"/>
        <dbReference type="ChEBI" id="CHEBI:61977"/>
        <dbReference type="ChEBI" id="CHEBI:456216"/>
        <dbReference type="EC" id="2.7.11.22"/>
    </reaction>
</comment>
<evidence type="ECO:0000313" key="14">
    <source>
        <dbReference type="Proteomes" id="UP000288216"/>
    </source>
</evidence>
<evidence type="ECO:0000313" key="13">
    <source>
        <dbReference type="EMBL" id="GCB63602.1"/>
    </source>
</evidence>
<sequence>MEMYENLGLVGEGTYGSVMKCRHKETGQIVAIKRFQDRDDDRLVKKIAVREIRFLKQFRHENLVNLIEVFKQKKRLFLVFEFVDHTVLDDLERFPNGLESKRLRKCLIQVLRATEYLHKNNIIHRDIKPENVLVSGSGVVKLCDFGFARSVAAPGEPYTEYVATRWYRAPELVVGDTKYGKFIPEIQAQVLKDMKDNPLLIRKRKNISKEIIEYEKSVLNVKQNAKKHGKDSTKDREPKSRKHKRTNTRTETIKAEQVDHPTVWKSSQEATGRKSLEGTEGKYAGNERKHTGTAGKQTGTARKQTGTEGKLTGNERKHTGNERKHIGTAGKQAGGDGKHTGNERKHTGMAGKQTGTDGKQTGTERKHTGADGKQTGTDGKQSGTERKHAGTDGKQTGTDGKQTGTDGKQTGTEEKQTGTEGRYINCNKTNPVVTSLQDLNNSGEAPNAATAASIPPIGMHTGMTTSVLPNKNPNSDTNDNLVSNSRTQEKVKMKASPCSSQSAETLLAPAQNEDTGLGEQPVQVEQETNGSKKKPKMIKTGKGDLHFPELTSTGHQLEVKGLEGKCKMLKKELRIPSLVTSEQDQARSAPHQATGDSQKARNSACRMHCPG</sequence>
<dbReference type="EC" id="2.7.11.22" evidence="2"/>
<accession>A0A401NRX8</accession>
<keyword evidence="6" id="KW-0418">Kinase</keyword>
<gene>
    <name evidence="13" type="ORF">scyTo_0011648</name>
</gene>
<dbReference type="FunFam" id="3.30.200.20:FF:000049">
    <property type="entry name" value="cyclin-dependent kinase-like 1 isoform X1"/>
    <property type="match status" value="1"/>
</dbReference>
<dbReference type="InterPro" id="IPR011009">
    <property type="entry name" value="Kinase-like_dom_sf"/>
</dbReference>
<dbReference type="PROSITE" id="PS50011">
    <property type="entry name" value="PROTEIN_KINASE_DOM"/>
    <property type="match status" value="1"/>
</dbReference>
<dbReference type="InterPro" id="IPR050108">
    <property type="entry name" value="CDK"/>
</dbReference>
<feature type="compositionally biased region" description="Basic and acidic residues" evidence="11">
    <location>
        <begin position="313"/>
        <end position="325"/>
    </location>
</feature>
<evidence type="ECO:0000256" key="11">
    <source>
        <dbReference type="SAM" id="MobiDB-lite"/>
    </source>
</evidence>
<feature type="compositionally biased region" description="Low complexity" evidence="11">
    <location>
        <begin position="392"/>
        <end position="410"/>
    </location>
</feature>
<dbReference type="GO" id="GO:0005634">
    <property type="term" value="C:nucleus"/>
    <property type="evidence" value="ECO:0007669"/>
    <property type="project" value="TreeGrafter"/>
</dbReference>
<dbReference type="Proteomes" id="UP000288216">
    <property type="component" value="Unassembled WGS sequence"/>
</dbReference>
<dbReference type="GO" id="GO:0004693">
    <property type="term" value="F:cyclin-dependent protein serine/threonine kinase activity"/>
    <property type="evidence" value="ECO:0007669"/>
    <property type="project" value="UniProtKB-EC"/>
</dbReference>
<dbReference type="SUPFAM" id="SSF56112">
    <property type="entry name" value="Protein kinase-like (PK-like)"/>
    <property type="match status" value="1"/>
</dbReference>
<feature type="compositionally biased region" description="Polar residues" evidence="11">
    <location>
        <begin position="426"/>
        <end position="444"/>
    </location>
</feature>
<dbReference type="PROSITE" id="PS00107">
    <property type="entry name" value="PROTEIN_KINASE_ATP"/>
    <property type="match status" value="1"/>
</dbReference>
<evidence type="ECO:0000256" key="1">
    <source>
        <dbReference type="ARBA" id="ARBA00006485"/>
    </source>
</evidence>
<comment type="caution">
    <text evidence="13">The sequence shown here is derived from an EMBL/GenBank/DDBJ whole genome shotgun (WGS) entry which is preliminary data.</text>
</comment>
<dbReference type="Gene3D" id="1.10.510.10">
    <property type="entry name" value="Transferase(Phosphotransferase) domain 1"/>
    <property type="match status" value="1"/>
</dbReference>
<feature type="compositionally biased region" description="Basic and acidic residues" evidence="11">
    <location>
        <begin position="271"/>
        <end position="290"/>
    </location>
</feature>
<feature type="region of interest" description="Disordered" evidence="11">
    <location>
        <begin position="578"/>
        <end position="611"/>
    </location>
</feature>
<dbReference type="InterPro" id="IPR008271">
    <property type="entry name" value="Ser/Thr_kinase_AS"/>
</dbReference>